<feature type="transmembrane region" description="Helical" evidence="1">
    <location>
        <begin position="225"/>
        <end position="243"/>
    </location>
</feature>
<dbReference type="AlphaFoldDB" id="A0A2P1NGR2"/>
<dbReference type="InterPro" id="IPR018677">
    <property type="entry name" value="DUF2157"/>
</dbReference>
<feature type="transmembrane region" description="Helical" evidence="1">
    <location>
        <begin position="196"/>
        <end position="213"/>
    </location>
</feature>
<dbReference type="Proteomes" id="UP000241829">
    <property type="component" value="Chromosome"/>
</dbReference>
<sequence>MTFKDRQGREHVHTFIFHLAAAFGLDGARAARLWQLSGLDRPPAQLGPVLQRGLAALAALLLGAGLVFWVAANWQEQSRMFRLQVLEAAVLLPVLGALVWRAGRTALLLLATLALGALLAFVGQTYQTGADAWQLFAAWALLALPWALVARRDALWALWLLVAGTGLAMWAGHGLLDPLGASLLWAGGPRGLLAPLLWALVFALPLALPRLGLVPQARAVISGRLGALLALSAWNAHGLWGLLMHEVPGQYTVSLLLVAAALALAWWRRPRDYVVLALAVLAANVLVLAGMGWLLFAQDHRADIIGTLVLFTLLAAAALGASGAWLYRLQRQEEGA</sequence>
<keyword evidence="1" id="KW-1133">Transmembrane helix</keyword>
<feature type="transmembrane region" description="Helical" evidence="1">
    <location>
        <begin position="308"/>
        <end position="327"/>
    </location>
</feature>
<feature type="transmembrane region" description="Helical" evidence="1">
    <location>
        <begin position="156"/>
        <end position="176"/>
    </location>
</feature>
<evidence type="ECO:0000313" key="3">
    <source>
        <dbReference type="EMBL" id="AVP56218.1"/>
    </source>
</evidence>
<name>A0A2P1NGR2_9BURK</name>
<dbReference type="KEGG" id="melm:C7H73_00100"/>
<protein>
    <submittedName>
        <fullName evidence="3">DUF2157 domain-containing protein</fullName>
    </submittedName>
</protein>
<evidence type="ECO:0000313" key="4">
    <source>
        <dbReference type="Proteomes" id="UP000241829"/>
    </source>
</evidence>
<organism evidence="3 4">
    <name type="scientific">Pulveribacter suum</name>
    <dbReference type="NCBI Taxonomy" id="2116657"/>
    <lineage>
        <taxon>Bacteria</taxon>
        <taxon>Pseudomonadati</taxon>
        <taxon>Pseudomonadota</taxon>
        <taxon>Betaproteobacteria</taxon>
        <taxon>Burkholderiales</taxon>
        <taxon>Comamonadaceae</taxon>
        <taxon>Pulveribacter</taxon>
    </lineage>
</organism>
<accession>A0A2P1NGR2</accession>
<feature type="transmembrane region" description="Helical" evidence="1">
    <location>
        <begin position="132"/>
        <end position="149"/>
    </location>
</feature>
<gene>
    <name evidence="3" type="ORF">C7H73_00100</name>
</gene>
<feature type="domain" description="DUF2157" evidence="2">
    <location>
        <begin position="26"/>
        <end position="156"/>
    </location>
</feature>
<feature type="transmembrane region" description="Helical" evidence="1">
    <location>
        <begin position="249"/>
        <end position="267"/>
    </location>
</feature>
<dbReference type="Pfam" id="PF09925">
    <property type="entry name" value="DUF2157"/>
    <property type="match status" value="1"/>
</dbReference>
<feature type="transmembrane region" description="Helical" evidence="1">
    <location>
        <begin position="274"/>
        <end position="296"/>
    </location>
</feature>
<keyword evidence="1" id="KW-0472">Membrane</keyword>
<dbReference type="EMBL" id="CP027792">
    <property type="protein sequence ID" value="AVP56218.1"/>
    <property type="molecule type" value="Genomic_DNA"/>
</dbReference>
<evidence type="ECO:0000256" key="1">
    <source>
        <dbReference type="SAM" id="Phobius"/>
    </source>
</evidence>
<keyword evidence="4" id="KW-1185">Reference proteome</keyword>
<feature type="transmembrane region" description="Helical" evidence="1">
    <location>
        <begin position="106"/>
        <end position="126"/>
    </location>
</feature>
<feature type="transmembrane region" description="Helical" evidence="1">
    <location>
        <begin position="54"/>
        <end position="72"/>
    </location>
</feature>
<proteinExistence type="predicted"/>
<evidence type="ECO:0000259" key="2">
    <source>
        <dbReference type="Pfam" id="PF09925"/>
    </source>
</evidence>
<reference evidence="4" key="1">
    <citation type="submission" date="2018-03" db="EMBL/GenBank/DDBJ databases">
        <title>Genome sequencing of Melaminivora sp. strain SC2-7.</title>
        <authorList>
            <person name="Kim S.-J."/>
            <person name="Heo J."/>
            <person name="Ahn J.-H."/>
            <person name="Kwon S.-W."/>
        </authorList>
    </citation>
    <scope>NUCLEOTIDE SEQUENCE [LARGE SCALE GENOMIC DNA]</scope>
    <source>
        <strain evidence="4">SC2-7</strain>
    </source>
</reference>
<keyword evidence="1" id="KW-0812">Transmembrane</keyword>